<dbReference type="InterPro" id="IPR025584">
    <property type="entry name" value="Cthe_2159"/>
</dbReference>
<dbReference type="Pfam" id="PF14262">
    <property type="entry name" value="Cthe_2159"/>
    <property type="match status" value="1"/>
</dbReference>
<organism evidence="3 4">
    <name type="scientific">Paenibacillus timonensis</name>
    <dbReference type="NCBI Taxonomy" id="225915"/>
    <lineage>
        <taxon>Bacteria</taxon>
        <taxon>Bacillati</taxon>
        <taxon>Bacillota</taxon>
        <taxon>Bacilli</taxon>
        <taxon>Bacillales</taxon>
        <taxon>Paenibacillaceae</taxon>
        <taxon>Paenibacillus</taxon>
    </lineage>
</organism>
<keyword evidence="2" id="KW-0732">Signal</keyword>
<accession>A0ABW3SD96</accession>
<feature type="signal peptide" evidence="2">
    <location>
        <begin position="1"/>
        <end position="34"/>
    </location>
</feature>
<protein>
    <submittedName>
        <fullName evidence="3">Carbohydrate-binding domain-containing protein</fullName>
    </submittedName>
</protein>
<feature type="compositionally biased region" description="Low complexity" evidence="1">
    <location>
        <begin position="700"/>
        <end position="725"/>
    </location>
</feature>
<dbReference type="RefSeq" id="WP_270406321.1">
    <property type="nucleotide sequence ID" value="NZ_JAQDEO010000021.1"/>
</dbReference>
<evidence type="ECO:0000256" key="1">
    <source>
        <dbReference type="SAM" id="MobiDB-lite"/>
    </source>
</evidence>
<evidence type="ECO:0000256" key="2">
    <source>
        <dbReference type="SAM" id="SignalP"/>
    </source>
</evidence>
<feature type="region of interest" description="Disordered" evidence="1">
    <location>
        <begin position="676"/>
        <end position="725"/>
    </location>
</feature>
<dbReference type="Proteomes" id="UP001597211">
    <property type="component" value="Unassembled WGS sequence"/>
</dbReference>
<evidence type="ECO:0000313" key="4">
    <source>
        <dbReference type="Proteomes" id="UP001597211"/>
    </source>
</evidence>
<comment type="caution">
    <text evidence="3">The sequence shown here is derived from an EMBL/GenBank/DDBJ whole genome shotgun (WGS) entry which is preliminary data.</text>
</comment>
<dbReference type="PROSITE" id="PS51257">
    <property type="entry name" value="PROKAR_LIPOPROTEIN"/>
    <property type="match status" value="1"/>
</dbReference>
<gene>
    <name evidence="3" type="ORF">ACFQ2Z_15375</name>
</gene>
<feature type="chain" id="PRO_5047344254" evidence="2">
    <location>
        <begin position="35"/>
        <end position="725"/>
    </location>
</feature>
<dbReference type="EMBL" id="JBHTKZ010000030">
    <property type="protein sequence ID" value="MFD1182739.1"/>
    <property type="molecule type" value="Genomic_DNA"/>
</dbReference>
<feature type="compositionally biased region" description="Gly residues" evidence="1">
    <location>
        <begin position="683"/>
        <end position="699"/>
    </location>
</feature>
<sequence length="725" mass="72219">MNKWSTWNTWGMGSKLGIIMLCTAMMTACGAASATEDQTKETGAAAELTSAGSGTELVDITVADLVTFKDRDTKTDWSADTSTAIMLNGNTATVNGSGAKVSGGTVTIDAAGTYVLSGKLSDGQIIVDAAEDSDVQLVLNEAEIHDNDSAPIYVKAAGNVILTLQEGTENTVSDGQSYAVTEAETDAPNAAIFSKADLTINGAGSLTVTGNSNNGINSKDDLKIVGGMIKVEAVDDGILGKDMVAVKDGQITVKAGGDGIKSSNDTDDGKGFVAIAGGTFNVTAGTDGIQAATQLVVDGGTFGIVTGGGSANGEVKVQDNGRGGGQWGKPGGMNPGDAGQPAGSKPSSEADATSGASEVAGMMEEPAQTSAAMNVAADGSANTEAESTDTESDSKKGLKASGEIVLNNGSFTLDSADDAVHGNTNVSVKDGKFKVASGDDGFHADATLAIAGGTIDITKSYEGIEGGAITVSGGETRLIATDDGVNVSGGNDASGSQDEFAASAGNILTISGGYLYVDAAGDGLDSNGSIVMTGGTALVNGPTNSGNGPLDYNGSYEMTGGILVAAGSSGMAQAPSDTSSQYSVAMTFPETQQAGTLVHLEDNAGNEILTFAPTKNYQSIVISSPDLKKGSYVLYTGGSSAGSATDGMYTDGQYTGGTKVVSFEITDSITTWLNESGVTTGNAGFGPGGGGRGGRGMGPQGERPTDQATAPADQAPTAPSSTDGL</sequence>
<feature type="compositionally biased region" description="Gly residues" evidence="1">
    <location>
        <begin position="321"/>
        <end position="334"/>
    </location>
</feature>
<evidence type="ECO:0000313" key="3">
    <source>
        <dbReference type="EMBL" id="MFD1182739.1"/>
    </source>
</evidence>
<proteinExistence type="predicted"/>
<feature type="compositionally biased region" description="Polar residues" evidence="1">
    <location>
        <begin position="345"/>
        <end position="356"/>
    </location>
</feature>
<reference evidence="4" key="1">
    <citation type="journal article" date="2019" name="Int. J. Syst. Evol. Microbiol.">
        <title>The Global Catalogue of Microorganisms (GCM) 10K type strain sequencing project: providing services to taxonomists for standard genome sequencing and annotation.</title>
        <authorList>
            <consortium name="The Broad Institute Genomics Platform"/>
            <consortium name="The Broad Institute Genome Sequencing Center for Infectious Disease"/>
            <person name="Wu L."/>
            <person name="Ma J."/>
        </authorList>
    </citation>
    <scope>NUCLEOTIDE SEQUENCE [LARGE SCALE GENOMIC DNA]</scope>
    <source>
        <strain evidence="4">CCUG 48216</strain>
    </source>
</reference>
<name>A0ABW3SD96_9BACL</name>
<feature type="region of interest" description="Disordered" evidence="1">
    <location>
        <begin position="308"/>
        <end position="358"/>
    </location>
</feature>
<keyword evidence="4" id="KW-1185">Reference proteome</keyword>
<feature type="region of interest" description="Disordered" evidence="1">
    <location>
        <begin position="370"/>
        <end position="399"/>
    </location>
</feature>